<dbReference type="Proteomes" id="UP000266152">
    <property type="component" value="Unassembled WGS sequence"/>
</dbReference>
<keyword evidence="2 7" id="KW-0812">Transmembrane</keyword>
<evidence type="ECO:0000256" key="2">
    <source>
        <dbReference type="ARBA" id="ARBA00022692"/>
    </source>
</evidence>
<feature type="transmembrane region" description="Helical" evidence="7">
    <location>
        <begin position="107"/>
        <end position="128"/>
    </location>
</feature>
<feature type="transmembrane region" description="Helical" evidence="7">
    <location>
        <begin position="23"/>
        <end position="43"/>
    </location>
</feature>
<protein>
    <submittedName>
        <fullName evidence="9">Integral membrane</fullName>
    </submittedName>
</protein>
<comment type="subcellular location">
    <subcellularLocation>
        <location evidence="1">Membrane</location>
        <topology evidence="1">Multi-pass membrane protein</topology>
    </subcellularLocation>
</comment>
<evidence type="ECO:0000256" key="7">
    <source>
        <dbReference type="SAM" id="Phobius"/>
    </source>
</evidence>
<evidence type="ECO:0000313" key="10">
    <source>
        <dbReference type="Proteomes" id="UP000266152"/>
    </source>
</evidence>
<evidence type="ECO:0000256" key="1">
    <source>
        <dbReference type="ARBA" id="ARBA00004141"/>
    </source>
</evidence>
<feature type="transmembrane region" description="Helical" evidence="7">
    <location>
        <begin position="135"/>
        <end position="153"/>
    </location>
</feature>
<evidence type="ECO:0000256" key="5">
    <source>
        <dbReference type="ARBA" id="ARBA00038359"/>
    </source>
</evidence>
<comment type="caution">
    <text evidence="9">The sequence shown here is derived from an EMBL/GenBank/DDBJ whole genome shotgun (WGS) entry which is preliminary data.</text>
</comment>
<dbReference type="Pfam" id="PF20684">
    <property type="entry name" value="Fung_rhodopsin"/>
    <property type="match status" value="1"/>
</dbReference>
<evidence type="ECO:0000313" key="9">
    <source>
        <dbReference type="EMBL" id="RGP64203.1"/>
    </source>
</evidence>
<sequence>MATQSPPTYDAAFLAESRQDEVYATHIAFFALMMIVVPCRYFSTRIAKKSLGWDDWLAFFAAFNTVGVFIGSMLWLRFGLGRHVAWIMQNDPRNIERFFKTIVANEILYTTALACARLSLVAFFYRIFGVSSMRYFLHGFVSFIVAWAISTYVPSIRTCWPIHTFWDGTQQNCIDLSKFYVGVAIGGIITDIGLMIIPLPYIFTLKAPMYHKILIALMLIFGSFACFVTIIRLTKVITVDLEDPTWGTVDLMIWTGMEVYSAVICCCLPTLRPLIKFVWKKFGFTNLSSIRNTDASRSASNTTGMWGGRSRQNSRHLPDNVLNSGNADEVELTKSHYYELRSDNAAHASSQTSINEQLHQQVRDC</sequence>
<dbReference type="PANTHER" id="PTHR33048">
    <property type="entry name" value="PTH11-LIKE INTEGRAL MEMBRANE PROTEIN (AFU_ORTHOLOGUE AFUA_5G11245)"/>
    <property type="match status" value="1"/>
</dbReference>
<comment type="similarity">
    <text evidence="5">Belongs to the SAT4 family.</text>
</comment>
<gene>
    <name evidence="9" type="ORF">FSPOR_8022</name>
</gene>
<feature type="transmembrane region" description="Helical" evidence="7">
    <location>
        <begin position="251"/>
        <end position="271"/>
    </location>
</feature>
<evidence type="ECO:0000256" key="4">
    <source>
        <dbReference type="ARBA" id="ARBA00023136"/>
    </source>
</evidence>
<evidence type="ECO:0000256" key="6">
    <source>
        <dbReference type="SAM" id="MobiDB-lite"/>
    </source>
</evidence>
<accession>A0A395RVR2</accession>
<dbReference type="InterPro" id="IPR049326">
    <property type="entry name" value="Rhodopsin_dom_fungi"/>
</dbReference>
<dbReference type="GO" id="GO:0016020">
    <property type="term" value="C:membrane"/>
    <property type="evidence" value="ECO:0007669"/>
    <property type="project" value="UniProtKB-SubCell"/>
</dbReference>
<evidence type="ECO:0000256" key="3">
    <source>
        <dbReference type="ARBA" id="ARBA00022989"/>
    </source>
</evidence>
<dbReference type="EMBL" id="PXOF01000118">
    <property type="protein sequence ID" value="RGP64203.1"/>
    <property type="molecule type" value="Genomic_DNA"/>
</dbReference>
<dbReference type="PANTHER" id="PTHR33048:SF47">
    <property type="entry name" value="INTEGRAL MEMBRANE PROTEIN-RELATED"/>
    <property type="match status" value="1"/>
</dbReference>
<feature type="transmembrane region" description="Helical" evidence="7">
    <location>
        <begin position="55"/>
        <end position="76"/>
    </location>
</feature>
<feature type="transmembrane region" description="Helical" evidence="7">
    <location>
        <begin position="179"/>
        <end position="201"/>
    </location>
</feature>
<feature type="domain" description="Rhodopsin" evidence="8">
    <location>
        <begin position="40"/>
        <end position="276"/>
    </location>
</feature>
<reference evidence="9 10" key="1">
    <citation type="journal article" date="2018" name="PLoS Pathog.">
        <title>Evolution of structural diversity of trichothecenes, a family of toxins produced by plant pathogenic and entomopathogenic fungi.</title>
        <authorList>
            <person name="Proctor R.H."/>
            <person name="McCormick S.P."/>
            <person name="Kim H.S."/>
            <person name="Cardoza R.E."/>
            <person name="Stanley A.M."/>
            <person name="Lindo L."/>
            <person name="Kelly A."/>
            <person name="Brown D.W."/>
            <person name="Lee T."/>
            <person name="Vaughan M.M."/>
            <person name="Alexander N.J."/>
            <person name="Busman M."/>
            <person name="Gutierrez S."/>
        </authorList>
    </citation>
    <scope>NUCLEOTIDE SEQUENCE [LARGE SCALE GENOMIC DNA]</scope>
    <source>
        <strain evidence="9 10">NRRL 3299</strain>
    </source>
</reference>
<keyword evidence="4 7" id="KW-0472">Membrane</keyword>
<organism evidence="9 10">
    <name type="scientific">Fusarium sporotrichioides</name>
    <dbReference type="NCBI Taxonomy" id="5514"/>
    <lineage>
        <taxon>Eukaryota</taxon>
        <taxon>Fungi</taxon>
        <taxon>Dikarya</taxon>
        <taxon>Ascomycota</taxon>
        <taxon>Pezizomycotina</taxon>
        <taxon>Sordariomycetes</taxon>
        <taxon>Hypocreomycetidae</taxon>
        <taxon>Hypocreales</taxon>
        <taxon>Nectriaceae</taxon>
        <taxon>Fusarium</taxon>
    </lineage>
</organism>
<feature type="region of interest" description="Disordered" evidence="6">
    <location>
        <begin position="299"/>
        <end position="321"/>
    </location>
</feature>
<dbReference type="AlphaFoldDB" id="A0A395RVR2"/>
<name>A0A395RVR2_FUSSP</name>
<evidence type="ECO:0000259" key="8">
    <source>
        <dbReference type="Pfam" id="PF20684"/>
    </source>
</evidence>
<keyword evidence="10" id="KW-1185">Reference proteome</keyword>
<dbReference type="InterPro" id="IPR052337">
    <property type="entry name" value="SAT4-like"/>
</dbReference>
<dbReference type="STRING" id="5514.A0A395RVR2"/>
<feature type="transmembrane region" description="Helical" evidence="7">
    <location>
        <begin position="213"/>
        <end position="231"/>
    </location>
</feature>
<proteinExistence type="inferred from homology"/>
<keyword evidence="3 7" id="KW-1133">Transmembrane helix</keyword>